<evidence type="ECO:0000313" key="2">
    <source>
        <dbReference type="Proteomes" id="UP000609064"/>
    </source>
</evidence>
<reference evidence="1" key="1">
    <citation type="journal article" date="2014" name="Int. J. Syst. Evol. Microbiol.">
        <title>Complete genome sequence of Corynebacterium casei LMG S-19264T (=DSM 44701T), isolated from a smear-ripened cheese.</title>
        <authorList>
            <consortium name="US DOE Joint Genome Institute (JGI-PGF)"/>
            <person name="Walter F."/>
            <person name="Albersmeier A."/>
            <person name="Kalinowski J."/>
            <person name="Ruckert C."/>
        </authorList>
    </citation>
    <scope>NUCLEOTIDE SEQUENCE</scope>
    <source>
        <strain evidence="1">CGMCC 1.15958</strain>
    </source>
</reference>
<dbReference type="Gene3D" id="2.170.120.40">
    <property type="entry name" value="YbbR-like domain"/>
    <property type="match status" value="1"/>
</dbReference>
<protein>
    <recommendedName>
        <fullName evidence="3">YbbR-like domain-containing protein</fullName>
    </recommendedName>
</protein>
<proteinExistence type="predicted"/>
<evidence type="ECO:0000313" key="1">
    <source>
        <dbReference type="EMBL" id="GGD71396.1"/>
    </source>
</evidence>
<dbReference type="Proteomes" id="UP000609064">
    <property type="component" value="Unassembled WGS sequence"/>
</dbReference>
<name>A0A917DU71_9BACT</name>
<organism evidence="1 2">
    <name type="scientific">Emticicia aquatilis</name>
    <dbReference type="NCBI Taxonomy" id="1537369"/>
    <lineage>
        <taxon>Bacteria</taxon>
        <taxon>Pseudomonadati</taxon>
        <taxon>Bacteroidota</taxon>
        <taxon>Cytophagia</taxon>
        <taxon>Cytophagales</taxon>
        <taxon>Leadbetterellaceae</taxon>
        <taxon>Emticicia</taxon>
    </lineage>
</organism>
<keyword evidence="2" id="KW-1185">Reference proteome</keyword>
<comment type="caution">
    <text evidence="1">The sequence shown here is derived from an EMBL/GenBank/DDBJ whole genome shotgun (WGS) entry which is preliminary data.</text>
</comment>
<evidence type="ECO:0008006" key="3">
    <source>
        <dbReference type="Google" id="ProtNLM"/>
    </source>
</evidence>
<dbReference type="RefSeq" id="WP_188768637.1">
    <property type="nucleotide sequence ID" value="NZ_BMKK01000009.1"/>
</dbReference>
<gene>
    <name evidence="1" type="ORF">GCM10011514_39350</name>
</gene>
<sequence>MNIKTLLLCFLAAFVIWLLNSLNKSGYSAKISYPLTIKYNDSLYISTKPLPQKLNVSLSSTGWDLLKYNLFSNATPLVYEINNPLSVSSLDNTSLLESLTVLLKRPKLNYILADTTTLHFERKKRKTIKLKVDSLGIDLQKNFVVSSLINISPSEITLEGPESVLKEYNDTIFLTIPTKRLATNFDDKVKITLPPNNLVKSNAEKALISFEVAELLK</sequence>
<accession>A0A917DU71</accession>
<dbReference type="EMBL" id="BMKK01000009">
    <property type="protein sequence ID" value="GGD71396.1"/>
    <property type="molecule type" value="Genomic_DNA"/>
</dbReference>
<dbReference type="AlphaFoldDB" id="A0A917DU71"/>
<reference evidence="1" key="2">
    <citation type="submission" date="2020-09" db="EMBL/GenBank/DDBJ databases">
        <authorList>
            <person name="Sun Q."/>
            <person name="Zhou Y."/>
        </authorList>
    </citation>
    <scope>NUCLEOTIDE SEQUENCE</scope>
    <source>
        <strain evidence="1">CGMCC 1.15958</strain>
    </source>
</reference>